<evidence type="ECO:0000256" key="4">
    <source>
        <dbReference type="ARBA" id="ARBA00022452"/>
    </source>
</evidence>
<evidence type="ECO:0000259" key="14">
    <source>
        <dbReference type="Pfam" id="PF00593"/>
    </source>
</evidence>
<evidence type="ECO:0000256" key="13">
    <source>
        <dbReference type="SAM" id="SignalP"/>
    </source>
</evidence>
<feature type="domain" description="TonB-dependent receptor-like beta-barrel" evidence="14">
    <location>
        <begin position="218"/>
        <end position="647"/>
    </location>
</feature>
<feature type="domain" description="TonB-dependent receptor plug" evidence="15">
    <location>
        <begin position="55"/>
        <end position="164"/>
    </location>
</feature>
<gene>
    <name evidence="16" type="ORF">AACH10_16015</name>
</gene>
<evidence type="ECO:0000259" key="15">
    <source>
        <dbReference type="Pfam" id="PF07715"/>
    </source>
</evidence>
<keyword evidence="6 13" id="KW-0732">Signal</keyword>
<dbReference type="InterPro" id="IPR036942">
    <property type="entry name" value="Beta-barrel_TonB_sf"/>
</dbReference>
<dbReference type="Pfam" id="PF00593">
    <property type="entry name" value="TonB_dep_Rec_b-barrel"/>
    <property type="match status" value="1"/>
</dbReference>
<evidence type="ECO:0000256" key="9">
    <source>
        <dbReference type="ARBA" id="ARBA00023170"/>
    </source>
</evidence>
<dbReference type="Pfam" id="PF07715">
    <property type="entry name" value="Plug"/>
    <property type="match status" value="1"/>
</dbReference>
<organism evidence="16 17">
    <name type="scientific">Pseudaquabacterium inlustre</name>
    <dbReference type="NCBI Taxonomy" id="2984192"/>
    <lineage>
        <taxon>Bacteria</taxon>
        <taxon>Pseudomonadati</taxon>
        <taxon>Pseudomonadota</taxon>
        <taxon>Betaproteobacteria</taxon>
        <taxon>Burkholderiales</taxon>
        <taxon>Sphaerotilaceae</taxon>
        <taxon>Pseudaquabacterium</taxon>
    </lineage>
</organism>
<dbReference type="InterPro" id="IPR000531">
    <property type="entry name" value="Beta-barrel_TonB"/>
</dbReference>
<dbReference type="SUPFAM" id="SSF56935">
    <property type="entry name" value="Porins"/>
    <property type="match status" value="1"/>
</dbReference>
<evidence type="ECO:0000256" key="6">
    <source>
        <dbReference type="ARBA" id="ARBA00022729"/>
    </source>
</evidence>
<keyword evidence="10 11" id="KW-0998">Cell outer membrane</keyword>
<evidence type="ECO:0000256" key="11">
    <source>
        <dbReference type="PROSITE-ProRule" id="PRU01360"/>
    </source>
</evidence>
<dbReference type="PROSITE" id="PS52016">
    <property type="entry name" value="TONB_DEPENDENT_REC_3"/>
    <property type="match status" value="1"/>
</dbReference>
<dbReference type="PANTHER" id="PTHR30069:SF29">
    <property type="entry name" value="HEMOGLOBIN AND HEMOGLOBIN-HAPTOGLOBIN-BINDING PROTEIN 1-RELATED"/>
    <property type="match status" value="1"/>
</dbReference>
<keyword evidence="9 16" id="KW-0675">Receptor</keyword>
<comment type="similarity">
    <text evidence="2 11 12">Belongs to the TonB-dependent receptor family.</text>
</comment>
<keyword evidence="3 11" id="KW-0813">Transport</keyword>
<dbReference type="InterPro" id="IPR012910">
    <property type="entry name" value="Plug_dom"/>
</dbReference>
<comment type="caution">
    <text evidence="16">The sequence shown here is derived from an EMBL/GenBank/DDBJ whole genome shotgun (WGS) entry which is preliminary data.</text>
</comment>
<dbReference type="InterPro" id="IPR039426">
    <property type="entry name" value="TonB-dep_rcpt-like"/>
</dbReference>
<keyword evidence="4 11" id="KW-1134">Transmembrane beta strand</keyword>
<dbReference type="Proteomes" id="UP001365405">
    <property type="component" value="Unassembled WGS sequence"/>
</dbReference>
<dbReference type="PANTHER" id="PTHR30069">
    <property type="entry name" value="TONB-DEPENDENT OUTER MEMBRANE RECEPTOR"/>
    <property type="match status" value="1"/>
</dbReference>
<evidence type="ECO:0000256" key="10">
    <source>
        <dbReference type="ARBA" id="ARBA00023237"/>
    </source>
</evidence>
<evidence type="ECO:0000256" key="12">
    <source>
        <dbReference type="RuleBase" id="RU003357"/>
    </source>
</evidence>
<keyword evidence="7 12" id="KW-0798">TonB box</keyword>
<evidence type="ECO:0000256" key="8">
    <source>
        <dbReference type="ARBA" id="ARBA00023136"/>
    </source>
</evidence>
<evidence type="ECO:0000256" key="1">
    <source>
        <dbReference type="ARBA" id="ARBA00004571"/>
    </source>
</evidence>
<protein>
    <submittedName>
        <fullName evidence="16">TonB-dependent receptor</fullName>
    </submittedName>
</protein>
<evidence type="ECO:0000256" key="7">
    <source>
        <dbReference type="ARBA" id="ARBA00023077"/>
    </source>
</evidence>
<feature type="signal peptide" evidence="13">
    <location>
        <begin position="1"/>
        <end position="27"/>
    </location>
</feature>
<keyword evidence="5 11" id="KW-0812">Transmembrane</keyword>
<dbReference type="EMBL" id="JBBUTH010000008">
    <property type="protein sequence ID" value="MEK8051757.1"/>
    <property type="molecule type" value="Genomic_DNA"/>
</dbReference>
<dbReference type="Gene3D" id="2.40.170.20">
    <property type="entry name" value="TonB-dependent receptor, beta-barrel domain"/>
    <property type="match status" value="1"/>
</dbReference>
<evidence type="ECO:0000256" key="2">
    <source>
        <dbReference type="ARBA" id="ARBA00009810"/>
    </source>
</evidence>
<dbReference type="Gene3D" id="2.170.130.10">
    <property type="entry name" value="TonB-dependent receptor, plug domain"/>
    <property type="match status" value="1"/>
</dbReference>
<proteinExistence type="inferred from homology"/>
<name>A0ABU9CMD5_9BURK</name>
<accession>A0ABU9CMD5</accession>
<sequence>MPLPAFRPLLTRLAALVAAACAATAQAAPDNPADLSLEDLLKVDVVTASRKAQAVQDVAAAVYVITREDIEHSGASSLPAALSLAPGVEVQRLASGRWAVGTRGFSGRFANKLLVLMDGRSIYSPLFSGVLWEMEGTLMEDIERIEVIRGPGAALWGANAVNGVINIITRQARDTQGTLVAASTGTLERGSLALRHGGTLPGGHWRAWISHQDAKHFDDLSGQPGHDGWRTTRAGFRVDRALTGDTTLSLSGGLTDNTSGDRWYTASLVSPTGVNVDDIVQRTNATHLLARASRLGSDGSETVVQGYLATDRVVGGRFFDQHRMTVDLDAQHRPRPIGHHDLVLGATWRSSHDSVGSGPGLFAFGQPQRTFTVASLFVNDEITLRPDTLRATVGARIEHNSFTGWEPQPHLRLAWTPNPTQTLWGALSRAVRTPSRAERDIQVDLRAVPANPPTPPVLLRSITTEARPLDSELIDAFELGYRQQFGPSVALDVALFSNRYHRLTGGSSGGQSFELAPVPHVVQLLLPGNGLHGRTRGGELVLDWRVQRGWRVQATYSHVETSVMSNSADPVSIGSAATQGAGTPERLLSLRSTLALGGNVDADARLRHASAISGAATTPVPGYTTLDLRLAWHARPGLTLALIGENLLRAHHLEGAPELLPSQTLRVPRMAHVKALWQF</sequence>
<evidence type="ECO:0000313" key="16">
    <source>
        <dbReference type="EMBL" id="MEK8051757.1"/>
    </source>
</evidence>
<evidence type="ECO:0000256" key="5">
    <source>
        <dbReference type="ARBA" id="ARBA00022692"/>
    </source>
</evidence>
<evidence type="ECO:0000256" key="3">
    <source>
        <dbReference type="ARBA" id="ARBA00022448"/>
    </source>
</evidence>
<keyword evidence="17" id="KW-1185">Reference proteome</keyword>
<dbReference type="InterPro" id="IPR037066">
    <property type="entry name" value="Plug_dom_sf"/>
</dbReference>
<dbReference type="RefSeq" id="WP_341411455.1">
    <property type="nucleotide sequence ID" value="NZ_JBBUTH010000008.1"/>
</dbReference>
<comment type="subcellular location">
    <subcellularLocation>
        <location evidence="1 11">Cell outer membrane</location>
        <topology evidence="1 11">Multi-pass membrane protein</topology>
    </subcellularLocation>
</comment>
<evidence type="ECO:0000313" key="17">
    <source>
        <dbReference type="Proteomes" id="UP001365405"/>
    </source>
</evidence>
<feature type="chain" id="PRO_5046198687" evidence="13">
    <location>
        <begin position="28"/>
        <end position="679"/>
    </location>
</feature>
<keyword evidence="8 11" id="KW-0472">Membrane</keyword>
<reference evidence="16 17" key="1">
    <citation type="submission" date="2024-04" db="EMBL/GenBank/DDBJ databases">
        <title>Novel species of the genus Ideonella isolated from streams.</title>
        <authorList>
            <person name="Lu H."/>
        </authorList>
    </citation>
    <scope>NUCLEOTIDE SEQUENCE [LARGE SCALE GENOMIC DNA]</scope>
    <source>
        <strain evidence="16 17">DXS22W</strain>
    </source>
</reference>